<keyword evidence="13 16" id="KW-0472">Membrane</keyword>
<keyword evidence="19" id="KW-1185">Reference proteome</keyword>
<proteinExistence type="inferred from homology"/>
<feature type="domain" description="Protein kinase" evidence="17">
    <location>
        <begin position="1"/>
        <end position="179"/>
    </location>
</feature>
<protein>
    <recommendedName>
        <fullName evidence="3">non-specific serine/threonine protein kinase</fullName>
        <ecNumber evidence="3">2.7.11.1</ecNumber>
    </recommendedName>
</protein>
<comment type="caution">
    <text evidence="18">The sequence shown here is derived from an EMBL/GenBank/DDBJ whole genome shotgun (WGS) entry which is preliminary data.</text>
</comment>
<evidence type="ECO:0000256" key="3">
    <source>
        <dbReference type="ARBA" id="ARBA00012513"/>
    </source>
</evidence>
<evidence type="ECO:0000256" key="13">
    <source>
        <dbReference type="ARBA" id="ARBA00023136"/>
    </source>
</evidence>
<dbReference type="Proteomes" id="UP001085076">
    <property type="component" value="Unassembled WGS sequence"/>
</dbReference>
<feature type="transmembrane region" description="Helical" evidence="16">
    <location>
        <begin position="7"/>
        <end position="29"/>
    </location>
</feature>
<evidence type="ECO:0000256" key="6">
    <source>
        <dbReference type="ARBA" id="ARBA00022527"/>
    </source>
</evidence>
<keyword evidence="10" id="KW-0418">Kinase</keyword>
<dbReference type="SUPFAM" id="SSF56112">
    <property type="entry name" value="Protein kinase-like (PK-like)"/>
    <property type="match status" value="1"/>
</dbReference>
<evidence type="ECO:0000256" key="16">
    <source>
        <dbReference type="SAM" id="Phobius"/>
    </source>
</evidence>
<keyword evidence="6" id="KW-0723">Serine/threonine-protein kinase</keyword>
<dbReference type="Pfam" id="PF08449">
    <property type="entry name" value="UAA"/>
    <property type="match status" value="1"/>
</dbReference>
<keyword evidence="8 16" id="KW-0812">Transmembrane</keyword>
<evidence type="ECO:0000256" key="9">
    <source>
        <dbReference type="ARBA" id="ARBA00022741"/>
    </source>
</evidence>
<dbReference type="Gene3D" id="1.10.510.10">
    <property type="entry name" value="Transferase(Phosphotransferase) domain 1"/>
    <property type="match status" value="1"/>
</dbReference>
<keyword evidence="12 16" id="KW-1133">Transmembrane helix</keyword>
<sequence length="179" mass="20148">MFRHQDCFYDVVLLSTVATASQFFISYTIRTFGALTFATIMTTRQLVSILLSCVWLLYIIHSKSQVLLHLPMEFPSVALDRYVELVKKLEKDLQEAKTGAKVNFCMKTVDLKPENLLLDSEGNLKVSDFGLSVLRKPGALLSTAYGSPSYLAPGRIVITKKNYKGRNNCRCVVLWSNSL</sequence>
<gene>
    <name evidence="18" type="ORF">J5N97_000106</name>
</gene>
<dbReference type="GO" id="GO:0015297">
    <property type="term" value="F:antiporter activity"/>
    <property type="evidence" value="ECO:0007669"/>
    <property type="project" value="UniProtKB-KW"/>
</dbReference>
<evidence type="ECO:0000256" key="12">
    <source>
        <dbReference type="ARBA" id="ARBA00022989"/>
    </source>
</evidence>
<dbReference type="GO" id="GO:0005524">
    <property type="term" value="F:ATP binding"/>
    <property type="evidence" value="ECO:0007669"/>
    <property type="project" value="UniProtKB-KW"/>
</dbReference>
<evidence type="ECO:0000313" key="18">
    <source>
        <dbReference type="EMBL" id="KAJ0960119.1"/>
    </source>
</evidence>
<keyword evidence="5" id="KW-0050">Antiport</keyword>
<name>A0A9D5BSN1_9LILI</name>
<dbReference type="EC" id="2.7.11.1" evidence="3"/>
<evidence type="ECO:0000256" key="7">
    <source>
        <dbReference type="ARBA" id="ARBA00022679"/>
    </source>
</evidence>
<comment type="subcellular location">
    <subcellularLocation>
        <location evidence="1">Membrane</location>
        <topology evidence="1">Multi-pass membrane protein</topology>
    </subcellularLocation>
</comment>
<keyword evidence="4" id="KW-0813">Transport</keyword>
<evidence type="ECO:0000259" key="17">
    <source>
        <dbReference type="PROSITE" id="PS50011"/>
    </source>
</evidence>
<dbReference type="AlphaFoldDB" id="A0A9D5BSN1"/>
<dbReference type="GO" id="GO:0007165">
    <property type="term" value="P:signal transduction"/>
    <property type="evidence" value="ECO:0007669"/>
    <property type="project" value="TreeGrafter"/>
</dbReference>
<evidence type="ECO:0000256" key="15">
    <source>
        <dbReference type="ARBA" id="ARBA00048679"/>
    </source>
</evidence>
<comment type="catalytic activity">
    <reaction evidence="14">
        <text>L-threonyl-[protein] + ATP = O-phospho-L-threonyl-[protein] + ADP + H(+)</text>
        <dbReference type="Rhea" id="RHEA:46608"/>
        <dbReference type="Rhea" id="RHEA-COMP:11060"/>
        <dbReference type="Rhea" id="RHEA-COMP:11605"/>
        <dbReference type="ChEBI" id="CHEBI:15378"/>
        <dbReference type="ChEBI" id="CHEBI:30013"/>
        <dbReference type="ChEBI" id="CHEBI:30616"/>
        <dbReference type="ChEBI" id="CHEBI:61977"/>
        <dbReference type="ChEBI" id="CHEBI:456216"/>
        <dbReference type="EC" id="2.7.11.1"/>
    </reaction>
</comment>
<dbReference type="PANTHER" id="PTHR43895">
    <property type="entry name" value="CALCIUM/CALMODULIN-DEPENDENT PROTEIN KINASE KINASE-RELATED"/>
    <property type="match status" value="1"/>
</dbReference>
<evidence type="ECO:0000256" key="11">
    <source>
        <dbReference type="ARBA" id="ARBA00022840"/>
    </source>
</evidence>
<dbReference type="InterPro" id="IPR011009">
    <property type="entry name" value="Kinase-like_dom_sf"/>
</dbReference>
<evidence type="ECO:0000256" key="2">
    <source>
        <dbReference type="ARBA" id="ARBA00008349"/>
    </source>
</evidence>
<keyword evidence="7" id="KW-0808">Transferase</keyword>
<evidence type="ECO:0000256" key="10">
    <source>
        <dbReference type="ARBA" id="ARBA00022777"/>
    </source>
</evidence>
<reference evidence="18 19" key="1">
    <citation type="journal article" date="2022" name="Hortic Res">
        <title>The genome of Dioscorea zingiberensis sheds light on the biosynthesis, origin and evolution of the medicinally important diosgenin saponins.</title>
        <authorList>
            <person name="Li Y."/>
            <person name="Tan C."/>
            <person name="Li Z."/>
            <person name="Guo J."/>
            <person name="Li S."/>
            <person name="Chen X."/>
            <person name="Wang C."/>
            <person name="Dai X."/>
            <person name="Yang H."/>
            <person name="Song W."/>
            <person name="Hou L."/>
            <person name="Xu J."/>
            <person name="Tong Z."/>
            <person name="Xu A."/>
            <person name="Yuan X."/>
            <person name="Wang W."/>
            <person name="Yang Q."/>
            <person name="Chen L."/>
            <person name="Sun Z."/>
            <person name="Wang K."/>
            <person name="Pan B."/>
            <person name="Chen J."/>
            <person name="Bao Y."/>
            <person name="Liu F."/>
            <person name="Qi X."/>
            <person name="Gang D.R."/>
            <person name="Wen J."/>
            <person name="Li J."/>
        </authorList>
    </citation>
    <scope>NUCLEOTIDE SEQUENCE [LARGE SCALE GENOMIC DNA]</scope>
    <source>
        <strain evidence="18">Dzin_1.0</strain>
    </source>
</reference>
<organism evidence="18 19">
    <name type="scientific">Dioscorea zingiberensis</name>
    <dbReference type="NCBI Taxonomy" id="325984"/>
    <lineage>
        <taxon>Eukaryota</taxon>
        <taxon>Viridiplantae</taxon>
        <taxon>Streptophyta</taxon>
        <taxon>Embryophyta</taxon>
        <taxon>Tracheophyta</taxon>
        <taxon>Spermatophyta</taxon>
        <taxon>Magnoliopsida</taxon>
        <taxon>Liliopsida</taxon>
        <taxon>Dioscoreales</taxon>
        <taxon>Dioscoreaceae</taxon>
        <taxon>Dioscorea</taxon>
    </lineage>
</organism>
<dbReference type="GO" id="GO:0004674">
    <property type="term" value="F:protein serine/threonine kinase activity"/>
    <property type="evidence" value="ECO:0007669"/>
    <property type="project" value="UniProtKB-KW"/>
</dbReference>
<dbReference type="PROSITE" id="PS50011">
    <property type="entry name" value="PROTEIN_KINASE_DOM"/>
    <property type="match status" value="1"/>
</dbReference>
<keyword evidence="11" id="KW-0067">ATP-binding</keyword>
<dbReference type="OrthoDB" id="1601at2759"/>
<accession>A0A9D5BSN1</accession>
<evidence type="ECO:0000256" key="4">
    <source>
        <dbReference type="ARBA" id="ARBA00022448"/>
    </source>
</evidence>
<dbReference type="InterPro" id="IPR013657">
    <property type="entry name" value="SCL35B1-4/HUT1"/>
</dbReference>
<dbReference type="PANTHER" id="PTHR43895:SF32">
    <property type="entry name" value="SERINE_THREONINE-PROTEIN KINASE CHK1"/>
    <property type="match status" value="1"/>
</dbReference>
<dbReference type="Pfam" id="PF00069">
    <property type="entry name" value="Pkinase"/>
    <property type="match status" value="1"/>
</dbReference>
<evidence type="ECO:0000256" key="1">
    <source>
        <dbReference type="ARBA" id="ARBA00004141"/>
    </source>
</evidence>
<dbReference type="EMBL" id="JAGGNH010000111">
    <property type="protein sequence ID" value="KAJ0960119.1"/>
    <property type="molecule type" value="Genomic_DNA"/>
</dbReference>
<dbReference type="InterPro" id="IPR000719">
    <property type="entry name" value="Prot_kinase_dom"/>
</dbReference>
<evidence type="ECO:0000256" key="5">
    <source>
        <dbReference type="ARBA" id="ARBA00022449"/>
    </source>
</evidence>
<dbReference type="GO" id="GO:0016020">
    <property type="term" value="C:membrane"/>
    <property type="evidence" value="ECO:0007669"/>
    <property type="project" value="UniProtKB-SubCell"/>
</dbReference>
<evidence type="ECO:0000256" key="8">
    <source>
        <dbReference type="ARBA" id="ARBA00022692"/>
    </source>
</evidence>
<feature type="transmembrane region" description="Helical" evidence="16">
    <location>
        <begin position="35"/>
        <end position="60"/>
    </location>
</feature>
<comment type="catalytic activity">
    <reaction evidence="15">
        <text>L-seryl-[protein] + ATP = O-phospho-L-seryl-[protein] + ADP + H(+)</text>
        <dbReference type="Rhea" id="RHEA:17989"/>
        <dbReference type="Rhea" id="RHEA-COMP:9863"/>
        <dbReference type="Rhea" id="RHEA-COMP:11604"/>
        <dbReference type="ChEBI" id="CHEBI:15378"/>
        <dbReference type="ChEBI" id="CHEBI:29999"/>
        <dbReference type="ChEBI" id="CHEBI:30616"/>
        <dbReference type="ChEBI" id="CHEBI:83421"/>
        <dbReference type="ChEBI" id="CHEBI:456216"/>
        <dbReference type="EC" id="2.7.11.1"/>
    </reaction>
</comment>
<evidence type="ECO:0000313" key="19">
    <source>
        <dbReference type="Proteomes" id="UP001085076"/>
    </source>
</evidence>
<keyword evidence="9" id="KW-0547">Nucleotide-binding</keyword>
<comment type="similarity">
    <text evidence="2">Belongs to the nucleotide-sugar transporter family. UDP-galactose:UMP antiporter (TC 2.A.7.11) subfamily.</text>
</comment>
<evidence type="ECO:0000256" key="14">
    <source>
        <dbReference type="ARBA" id="ARBA00047899"/>
    </source>
</evidence>